<evidence type="ECO:0000256" key="4">
    <source>
        <dbReference type="ARBA" id="ARBA00022695"/>
    </source>
</evidence>
<dbReference type="InterPro" id="IPR034151">
    <property type="entry name" value="TOPRIM_DnaG_bac"/>
</dbReference>
<evidence type="ECO:0000313" key="15">
    <source>
        <dbReference type="Proteomes" id="UP000240206"/>
    </source>
</evidence>
<dbReference type="Proteomes" id="UP000240206">
    <property type="component" value="Unassembled WGS sequence"/>
</dbReference>
<evidence type="ECO:0000256" key="10">
    <source>
        <dbReference type="ARBA" id="ARBA00023125"/>
    </source>
</evidence>
<comment type="catalytic activity">
    <reaction evidence="12">
        <text>ssDNA + n NTP = ssDNA/pppN(pN)n-1 hybrid + (n-1) diphosphate.</text>
        <dbReference type="EC" id="2.7.7.101"/>
    </reaction>
</comment>
<dbReference type="AlphaFoldDB" id="A0A2P7EHB2"/>
<dbReference type="InterPro" id="IPR006171">
    <property type="entry name" value="TOPRIM_dom"/>
</dbReference>
<dbReference type="GO" id="GO:0003899">
    <property type="term" value="F:DNA-directed RNA polymerase activity"/>
    <property type="evidence" value="ECO:0007669"/>
    <property type="project" value="UniProtKB-UniRule"/>
</dbReference>
<dbReference type="InterPro" id="IPR013264">
    <property type="entry name" value="DNAG_N"/>
</dbReference>
<dbReference type="EMBL" id="PXVC01000004">
    <property type="protein sequence ID" value="PSI02578.1"/>
    <property type="molecule type" value="Genomic_DNA"/>
</dbReference>
<dbReference type="GO" id="GO:0008270">
    <property type="term" value="F:zinc ion binding"/>
    <property type="evidence" value="ECO:0007669"/>
    <property type="project" value="UniProtKB-UniRule"/>
</dbReference>
<keyword evidence="9" id="KW-0460">Magnesium</keyword>
<accession>A0A2P7EHB2</accession>
<dbReference type="CDD" id="cd03364">
    <property type="entry name" value="TOPRIM_DnaG_primases"/>
    <property type="match status" value="1"/>
</dbReference>
<dbReference type="InterPro" id="IPR036977">
    <property type="entry name" value="DNA_primase_Znf_CHC2"/>
</dbReference>
<dbReference type="STRING" id="1910958.BTM30_00360"/>
<comment type="caution">
    <text evidence="14">The sequence shown here is derived from an EMBL/GenBank/DDBJ whole genome shotgun (WGS) entry which is preliminary data.</text>
</comment>
<dbReference type="Pfam" id="PF13155">
    <property type="entry name" value="Toprim_2"/>
    <property type="match status" value="1"/>
</dbReference>
<dbReference type="InterPro" id="IPR006295">
    <property type="entry name" value="DNA_primase_DnaG"/>
</dbReference>
<evidence type="ECO:0000256" key="7">
    <source>
        <dbReference type="ARBA" id="ARBA00022771"/>
    </source>
</evidence>
<gene>
    <name evidence="12" type="primary">dnaG</name>
    <name evidence="14" type="ORF">C7K08_01735</name>
</gene>
<dbReference type="PANTHER" id="PTHR30313">
    <property type="entry name" value="DNA PRIMASE"/>
    <property type="match status" value="1"/>
</dbReference>
<dbReference type="Gene3D" id="3.40.1360.10">
    <property type="match status" value="1"/>
</dbReference>
<keyword evidence="8 12" id="KW-0862">Zinc</keyword>
<name>A0A2P7EHB2_9SYNE</name>
<keyword evidence="6 12" id="KW-0479">Metal-binding</keyword>
<dbReference type="GO" id="GO:0006269">
    <property type="term" value="P:DNA replication, synthesis of primer"/>
    <property type="evidence" value="ECO:0007669"/>
    <property type="project" value="UniProtKB-UniRule"/>
</dbReference>
<dbReference type="RefSeq" id="WP_106498927.1">
    <property type="nucleotide sequence ID" value="NZ_PXVC01000004.1"/>
</dbReference>
<comment type="subunit">
    <text evidence="12">Monomer. Interacts with DnaB.</text>
</comment>
<evidence type="ECO:0000256" key="6">
    <source>
        <dbReference type="ARBA" id="ARBA00022723"/>
    </source>
</evidence>
<evidence type="ECO:0000256" key="2">
    <source>
        <dbReference type="ARBA" id="ARBA00022515"/>
    </source>
</evidence>
<dbReference type="GO" id="GO:0000428">
    <property type="term" value="C:DNA-directed RNA polymerase complex"/>
    <property type="evidence" value="ECO:0007669"/>
    <property type="project" value="UniProtKB-KW"/>
</dbReference>
<evidence type="ECO:0000256" key="1">
    <source>
        <dbReference type="ARBA" id="ARBA00022478"/>
    </source>
</evidence>
<dbReference type="FunFam" id="3.90.580.10:FF:000001">
    <property type="entry name" value="DNA primase"/>
    <property type="match status" value="1"/>
</dbReference>
<dbReference type="NCBIfam" id="TIGR01391">
    <property type="entry name" value="dnaG"/>
    <property type="match status" value="1"/>
</dbReference>
<dbReference type="HAMAP" id="MF_00974">
    <property type="entry name" value="DNA_primase_DnaG"/>
    <property type="match status" value="1"/>
</dbReference>
<dbReference type="GO" id="GO:0005737">
    <property type="term" value="C:cytoplasm"/>
    <property type="evidence" value="ECO:0007669"/>
    <property type="project" value="TreeGrafter"/>
</dbReference>
<sequence>MSSPRLHPRTIEAVKERADIVEVVGEHVVLKKKGKEFVGICPFHDDKSPSMTVSPAKQFYYCFSCGAGGNSLKFLMELKRQSFSDVVLELARKYSLPVETLDAPQQERLKEQLTRRDKIHRALALASGWFRANLRSPIGAAALNYLQKDRGLNNGTIELFELGYAPNKWDALISHLQQVENIDINCLEMAGLVVARKGGDGFYDRFRERLMVPIHDRQGRIIGFGGRSLEGVEPKYLNSPETEVFEKGKHLFGLDKAADPIRRADCAIVVEGYFDVIALHAAGVRHSVAALGTALGSQQITQLCRCCDSRRIVLNFDADGAGIRAAQRAIGEVEQQALQGQIELRILPLPEGKDPDDFLKLQGSANYLALVEQAPLWLDWQIEQVLIGMDLNRADQFQQVVKALVELLGKLPQSALRSHYLQRVAERLSGGQSRMALQLEEDLRQQVKGQRWHGRSSRHGQPGEAGIRERAEAALLRLYLHAPAVRAEIRRELRTRDLEDFGIPHHRKLWLVINELEESKLGIVEIEDICRGSSPGEALMDIDIAKLLSDHLLETNTALLQRLSELLEPSELQDLNLINPTQHLRGTTASLERQRVIRRCRHLIEAWGSQRLQSLEHCISLLLEADRIQPANNDDGEQRIDLLFNELNADAIRFQELYYNERRYLTELDAQRCA</sequence>
<dbReference type="FunFam" id="3.40.1360.10:FF:000002">
    <property type="entry name" value="DNA primase"/>
    <property type="match status" value="1"/>
</dbReference>
<evidence type="ECO:0000256" key="12">
    <source>
        <dbReference type="HAMAP-Rule" id="MF_00974"/>
    </source>
</evidence>
<comment type="domain">
    <text evidence="12">Contains an N-terminal zinc-binding domain, a central core domain that contains the primase activity, and a C-terminal DnaB-binding domain.</text>
</comment>
<evidence type="ECO:0000256" key="5">
    <source>
        <dbReference type="ARBA" id="ARBA00022705"/>
    </source>
</evidence>
<dbReference type="InterPro" id="IPR030846">
    <property type="entry name" value="DnaG_bac"/>
</dbReference>
<evidence type="ECO:0000256" key="8">
    <source>
        <dbReference type="ARBA" id="ARBA00022833"/>
    </source>
</evidence>
<protein>
    <recommendedName>
        <fullName evidence="12">DNA primase</fullName>
        <ecNumber evidence="12">2.7.7.101</ecNumber>
    </recommendedName>
</protein>
<comment type="similarity">
    <text evidence="12">Belongs to the DnaG primase family.</text>
</comment>
<feature type="domain" description="Toprim" evidence="13">
    <location>
        <begin position="265"/>
        <end position="348"/>
    </location>
</feature>
<dbReference type="SUPFAM" id="SSF56731">
    <property type="entry name" value="DNA primase core"/>
    <property type="match status" value="1"/>
</dbReference>
<dbReference type="SMART" id="SM00493">
    <property type="entry name" value="TOPRIM"/>
    <property type="match status" value="1"/>
</dbReference>
<keyword evidence="3 12" id="KW-0808">Transferase</keyword>
<evidence type="ECO:0000256" key="3">
    <source>
        <dbReference type="ARBA" id="ARBA00022679"/>
    </source>
</evidence>
<keyword evidence="10 12" id="KW-0238">DNA-binding</keyword>
<keyword evidence="11 12" id="KW-0804">Transcription</keyword>
<dbReference type="Gene3D" id="3.90.580.10">
    <property type="entry name" value="Zinc finger, CHC2-type domain"/>
    <property type="match status" value="1"/>
</dbReference>
<dbReference type="SUPFAM" id="SSF57783">
    <property type="entry name" value="Zinc beta-ribbon"/>
    <property type="match status" value="1"/>
</dbReference>
<dbReference type="Pfam" id="PF10410">
    <property type="entry name" value="DnaB_bind"/>
    <property type="match status" value="1"/>
</dbReference>
<keyword evidence="7 12" id="KW-0863">Zinc-finger</keyword>
<comment type="function">
    <text evidence="12">RNA polymerase that catalyzes the synthesis of short RNA molecules used as primers for DNA polymerase during DNA replication.</text>
</comment>
<proteinExistence type="inferred from homology"/>
<keyword evidence="4 12" id="KW-0548">Nucleotidyltransferase</keyword>
<dbReference type="Pfam" id="PF01807">
    <property type="entry name" value="Zn_ribbon_DnaG"/>
    <property type="match status" value="1"/>
</dbReference>
<dbReference type="InterPro" id="IPR037068">
    <property type="entry name" value="DNA_primase_core_N_sf"/>
</dbReference>
<evidence type="ECO:0000313" key="14">
    <source>
        <dbReference type="EMBL" id="PSI02578.1"/>
    </source>
</evidence>
<dbReference type="GO" id="GO:1990077">
    <property type="term" value="C:primosome complex"/>
    <property type="evidence" value="ECO:0007669"/>
    <property type="project" value="UniProtKB-KW"/>
</dbReference>
<dbReference type="PANTHER" id="PTHR30313:SF2">
    <property type="entry name" value="DNA PRIMASE"/>
    <property type="match status" value="1"/>
</dbReference>
<organism evidence="14 15">
    <name type="scientific">Synechococcus lacustris str. Tous</name>
    <dbReference type="NCBI Taxonomy" id="1910958"/>
    <lineage>
        <taxon>Bacteria</taxon>
        <taxon>Bacillati</taxon>
        <taxon>Cyanobacteriota</taxon>
        <taxon>Cyanophyceae</taxon>
        <taxon>Synechococcales</taxon>
        <taxon>Synechococcaceae</taxon>
        <taxon>Synechococcus</taxon>
    </lineage>
</organism>
<evidence type="ECO:0000259" key="13">
    <source>
        <dbReference type="PROSITE" id="PS50880"/>
    </source>
</evidence>
<dbReference type="Pfam" id="PF08275">
    <property type="entry name" value="DNAG_N"/>
    <property type="match status" value="1"/>
</dbReference>
<evidence type="ECO:0000256" key="9">
    <source>
        <dbReference type="ARBA" id="ARBA00022842"/>
    </source>
</evidence>
<keyword evidence="2 12" id="KW-0639">Primosome</keyword>
<evidence type="ECO:0000256" key="11">
    <source>
        <dbReference type="ARBA" id="ARBA00023163"/>
    </source>
</evidence>
<dbReference type="SMART" id="SM00400">
    <property type="entry name" value="ZnF_CHCC"/>
    <property type="match status" value="1"/>
</dbReference>
<dbReference type="GO" id="GO:0003677">
    <property type="term" value="F:DNA binding"/>
    <property type="evidence" value="ECO:0007669"/>
    <property type="project" value="UniProtKB-KW"/>
</dbReference>
<reference evidence="15" key="1">
    <citation type="submission" date="2018-03" db="EMBL/GenBank/DDBJ databases">
        <title>Ecological and genomic features of two cosmopolitan and abundant freshwater picocyanobacteria.</title>
        <authorList>
            <person name="Cabello-Yeves P.J."/>
            <person name="Picazo A."/>
            <person name="Camacho A."/>
            <person name="Callieri C."/>
            <person name="Rosselli R."/>
            <person name="Roda-Garcia J."/>
            <person name="Coutinho F.H."/>
            <person name="Rodriguez-Valera F."/>
        </authorList>
    </citation>
    <scope>NUCLEOTIDE SEQUENCE [LARGE SCALE GENOMIC DNA]</scope>
    <source>
        <strain evidence="15">Tous</strain>
    </source>
</reference>
<dbReference type="PROSITE" id="PS50880">
    <property type="entry name" value="TOPRIM"/>
    <property type="match status" value="1"/>
</dbReference>
<feature type="zinc finger region" description="CHC2-type" evidence="12">
    <location>
        <begin position="41"/>
        <end position="65"/>
    </location>
</feature>
<keyword evidence="1 12" id="KW-0240">DNA-directed RNA polymerase</keyword>
<dbReference type="InterPro" id="IPR050219">
    <property type="entry name" value="DnaG_primase"/>
</dbReference>
<dbReference type="Gene3D" id="3.90.980.10">
    <property type="entry name" value="DNA primase, catalytic core, N-terminal domain"/>
    <property type="match status" value="1"/>
</dbReference>
<keyword evidence="5 12" id="KW-0235">DNA replication</keyword>
<comment type="cofactor">
    <cofactor evidence="12">
        <name>Zn(2+)</name>
        <dbReference type="ChEBI" id="CHEBI:29105"/>
    </cofactor>
    <text evidence="12">Binds 1 zinc ion per monomer.</text>
</comment>
<dbReference type="EC" id="2.7.7.101" evidence="12"/>
<keyword evidence="15" id="KW-1185">Reference proteome</keyword>
<dbReference type="InterPro" id="IPR019475">
    <property type="entry name" value="DNA_primase_DnaB-bd"/>
</dbReference>
<dbReference type="InterPro" id="IPR002694">
    <property type="entry name" value="Znf_CHC2"/>
</dbReference>